<keyword evidence="1" id="KW-0472">Membrane</keyword>
<keyword evidence="1" id="KW-0812">Transmembrane</keyword>
<sequence>MLGLDEREQLVVAGLAPRPSGLHVVRPDGDCFRLQRPVAYEVLKVVRGVAKRDVADNVVPCLHELDTSTLIKLVRQPREPRCQSLVLVYAALPLAVELALILHGAMVGRRTGGNIDRRAELAGIAISAIALLLRERCGTFSD</sequence>
<organism evidence="2 3">
    <name type="scientific">Mycobacterium paraense</name>
    <dbReference type="NCBI Taxonomy" id="767916"/>
    <lineage>
        <taxon>Bacteria</taxon>
        <taxon>Bacillati</taxon>
        <taxon>Actinomycetota</taxon>
        <taxon>Actinomycetes</taxon>
        <taxon>Mycobacteriales</taxon>
        <taxon>Mycobacteriaceae</taxon>
        <taxon>Mycobacterium</taxon>
        <taxon>Mycobacterium simiae complex</taxon>
    </lineage>
</organism>
<dbReference type="EMBL" id="LQPN01000059">
    <property type="protein sequence ID" value="ORW43071.1"/>
    <property type="molecule type" value="Genomic_DNA"/>
</dbReference>
<dbReference type="AlphaFoldDB" id="A0A1X2A752"/>
<reference evidence="2 3" key="1">
    <citation type="journal article" date="2015" name="Emerg. Microbes Infect.">
        <title>Characterization of 17 strains belonging to the Mycobacterium simiae complex and description of Mycobacterium paraense sp. nov.</title>
        <authorList>
            <person name="Fusco da Costa A.R."/>
            <person name="Fedrizzi T."/>
            <person name="Lopes M.L."/>
            <person name="Pecorari M."/>
            <person name="Oliveira da Costa W.L."/>
            <person name="Giacobazzi E."/>
            <person name="da Costa Bahia J.R."/>
            <person name="De Sanctis V."/>
            <person name="Batista Lima K.V."/>
            <person name="Bertorelli R."/>
            <person name="Grottola A."/>
            <person name="Fabio A."/>
            <person name="Mariottini A."/>
            <person name="Ferretti P."/>
            <person name="Di Leva F."/>
            <person name="Fregni Serpini G."/>
            <person name="Tagliazucchi S."/>
            <person name="Rumpianesi F."/>
            <person name="Jousson O."/>
            <person name="Segata N."/>
            <person name="Tortoli E."/>
        </authorList>
    </citation>
    <scope>NUCLEOTIDE SEQUENCE [LARGE SCALE GENOMIC DNA]</scope>
    <source>
        <strain evidence="2 3">IEC33</strain>
    </source>
</reference>
<accession>A0A1X2A752</accession>
<protein>
    <submittedName>
        <fullName evidence="2">Uncharacterized protein</fullName>
    </submittedName>
</protein>
<evidence type="ECO:0000256" key="1">
    <source>
        <dbReference type="SAM" id="Phobius"/>
    </source>
</evidence>
<proteinExistence type="predicted"/>
<feature type="transmembrane region" description="Helical" evidence="1">
    <location>
        <begin position="86"/>
        <end position="108"/>
    </location>
</feature>
<evidence type="ECO:0000313" key="3">
    <source>
        <dbReference type="Proteomes" id="UP000193285"/>
    </source>
</evidence>
<keyword evidence="1" id="KW-1133">Transmembrane helix</keyword>
<comment type="caution">
    <text evidence="2">The sequence shown here is derived from an EMBL/GenBank/DDBJ whole genome shotgun (WGS) entry which is preliminary data.</text>
</comment>
<gene>
    <name evidence="2" type="ORF">AWB90_18100</name>
</gene>
<name>A0A1X2A752_9MYCO</name>
<dbReference type="Proteomes" id="UP000193285">
    <property type="component" value="Unassembled WGS sequence"/>
</dbReference>
<evidence type="ECO:0000313" key="2">
    <source>
        <dbReference type="EMBL" id="ORW43071.1"/>
    </source>
</evidence>